<protein>
    <submittedName>
        <fullName evidence="2">Uncharacterized protein</fullName>
    </submittedName>
</protein>
<evidence type="ECO:0000256" key="1">
    <source>
        <dbReference type="SAM" id="MobiDB-lite"/>
    </source>
</evidence>
<feature type="region of interest" description="Disordered" evidence="1">
    <location>
        <begin position="102"/>
        <end position="130"/>
    </location>
</feature>
<accession>A0A409WVB0</accession>
<name>A0A409WVB0_9AGAR</name>
<keyword evidence="3" id="KW-1185">Reference proteome</keyword>
<organism evidence="2 3">
    <name type="scientific">Gymnopilus dilepis</name>
    <dbReference type="NCBI Taxonomy" id="231916"/>
    <lineage>
        <taxon>Eukaryota</taxon>
        <taxon>Fungi</taxon>
        <taxon>Dikarya</taxon>
        <taxon>Basidiomycota</taxon>
        <taxon>Agaricomycotina</taxon>
        <taxon>Agaricomycetes</taxon>
        <taxon>Agaricomycetidae</taxon>
        <taxon>Agaricales</taxon>
        <taxon>Agaricineae</taxon>
        <taxon>Hymenogastraceae</taxon>
        <taxon>Gymnopilus</taxon>
    </lineage>
</organism>
<dbReference type="AlphaFoldDB" id="A0A409WVB0"/>
<comment type="caution">
    <text evidence="2">The sequence shown here is derived from an EMBL/GenBank/DDBJ whole genome shotgun (WGS) entry which is preliminary data.</text>
</comment>
<evidence type="ECO:0000313" key="3">
    <source>
        <dbReference type="Proteomes" id="UP000284706"/>
    </source>
</evidence>
<proteinExistence type="predicted"/>
<evidence type="ECO:0000313" key="2">
    <source>
        <dbReference type="EMBL" id="PPQ82442.1"/>
    </source>
</evidence>
<sequence length="227" mass="25374">MSAKVKPAKRRPDKVGEGCRDVEPPRVCRTRRRGWVVPCSYGHVDRRWMVLGDLGRYRCVCGGFGGLWMGVGRVVYRYHTPYSTSARGYDLGSSSRASCASSSALKSRRRTAKPSTTSVRLDADRRSYEREEAGGRRQREVWLEREVLNASWDGEVLLGGGLAPRAPATRQSNRIIVYADYGTRVRRRRVRGRQELGAGRAARGAAAAGRYLGAETRAIRRWGVESL</sequence>
<reference evidence="2 3" key="1">
    <citation type="journal article" date="2018" name="Evol. Lett.">
        <title>Horizontal gene cluster transfer increased hallucinogenic mushroom diversity.</title>
        <authorList>
            <person name="Reynolds H.T."/>
            <person name="Vijayakumar V."/>
            <person name="Gluck-Thaler E."/>
            <person name="Korotkin H.B."/>
            <person name="Matheny P.B."/>
            <person name="Slot J.C."/>
        </authorList>
    </citation>
    <scope>NUCLEOTIDE SEQUENCE [LARGE SCALE GENOMIC DNA]</scope>
    <source>
        <strain evidence="2 3">SRW20</strain>
    </source>
</reference>
<feature type="compositionally biased region" description="Basic and acidic residues" evidence="1">
    <location>
        <begin position="121"/>
        <end position="130"/>
    </location>
</feature>
<gene>
    <name evidence="2" type="ORF">CVT26_013366</name>
</gene>
<dbReference type="InParanoid" id="A0A409WVB0"/>
<dbReference type="EMBL" id="NHYE01004749">
    <property type="protein sequence ID" value="PPQ82442.1"/>
    <property type="molecule type" value="Genomic_DNA"/>
</dbReference>
<dbReference type="Proteomes" id="UP000284706">
    <property type="component" value="Unassembled WGS sequence"/>
</dbReference>